<evidence type="ECO:0000313" key="5">
    <source>
        <dbReference type="EMBL" id="ATE56734.1"/>
    </source>
</evidence>
<evidence type="ECO:0000259" key="4">
    <source>
        <dbReference type="SMART" id="SM00563"/>
    </source>
</evidence>
<dbReference type="CDD" id="cd07989">
    <property type="entry name" value="LPLAT_AGPAT-like"/>
    <property type="match status" value="1"/>
</dbReference>
<feature type="domain" description="Phospholipid/glycerol acyltransferase" evidence="4">
    <location>
        <begin position="43"/>
        <end position="162"/>
    </location>
</feature>
<dbReference type="AlphaFoldDB" id="A0A290ZCM2"/>
<dbReference type="GO" id="GO:0006654">
    <property type="term" value="P:phosphatidic acid biosynthetic process"/>
    <property type="evidence" value="ECO:0007669"/>
    <property type="project" value="TreeGrafter"/>
</dbReference>
<sequence length="268" mass="28132">MTQPAPTPPLWRLLTAMDRAFIGLSGSLRVTGGIPARLRGRPLLLASNHIGNLDPFVLVAACHKIGVAPRFLIAGGLLDVPVAGALLKASGHLRVDRASATVGDAYGRTVEALKAGSDPVALYPEGRISQDPGLWPERGKTGAARLALSGGIPVVPVSQWGAHEAVCWGGLTVDSAKDVAPYVTSYLRGVRRRPEYRVHFGAPVDLSDLSDGAPGHARRAHERIMRAITAGLAPLRADEPDAPRFQDPTRPTTGSSPWRPAPAAGASS</sequence>
<dbReference type="InterPro" id="IPR002123">
    <property type="entry name" value="Plipid/glycerol_acylTrfase"/>
</dbReference>
<dbReference type="SMART" id="SM00563">
    <property type="entry name" value="PlsC"/>
    <property type="match status" value="1"/>
</dbReference>
<evidence type="ECO:0000313" key="6">
    <source>
        <dbReference type="Proteomes" id="UP000218505"/>
    </source>
</evidence>
<gene>
    <name evidence="5" type="ORF">CNX65_28455</name>
</gene>
<evidence type="ECO:0000256" key="1">
    <source>
        <dbReference type="ARBA" id="ARBA00022679"/>
    </source>
</evidence>
<dbReference type="Pfam" id="PF01553">
    <property type="entry name" value="Acyltransferase"/>
    <property type="match status" value="1"/>
</dbReference>
<dbReference type="PANTHER" id="PTHR10434">
    <property type="entry name" value="1-ACYL-SN-GLYCEROL-3-PHOSPHATE ACYLTRANSFERASE"/>
    <property type="match status" value="1"/>
</dbReference>
<dbReference type="Proteomes" id="UP000218505">
    <property type="component" value="Chromosome"/>
</dbReference>
<dbReference type="GO" id="GO:0005886">
    <property type="term" value="C:plasma membrane"/>
    <property type="evidence" value="ECO:0007669"/>
    <property type="project" value="TreeGrafter"/>
</dbReference>
<evidence type="ECO:0000256" key="2">
    <source>
        <dbReference type="ARBA" id="ARBA00023315"/>
    </source>
</evidence>
<keyword evidence="1" id="KW-0808">Transferase</keyword>
<dbReference type="EMBL" id="CP023445">
    <property type="protein sequence ID" value="ATE56734.1"/>
    <property type="molecule type" value="Genomic_DNA"/>
</dbReference>
<dbReference type="SUPFAM" id="SSF69593">
    <property type="entry name" value="Glycerol-3-phosphate (1)-acyltransferase"/>
    <property type="match status" value="1"/>
</dbReference>
<name>A0A290ZCM2_9PSEU</name>
<protein>
    <submittedName>
        <fullName evidence="5">1-acyl-sn-glycerol-3-phosphate acyltransferase</fullName>
    </submittedName>
</protein>
<dbReference type="KEGG" id="apre:CNX65_28455"/>
<evidence type="ECO:0000256" key="3">
    <source>
        <dbReference type="SAM" id="MobiDB-lite"/>
    </source>
</evidence>
<keyword evidence="2 5" id="KW-0012">Acyltransferase</keyword>
<reference evidence="5" key="1">
    <citation type="submission" date="2017-09" db="EMBL/GenBank/DDBJ databases">
        <title>Complete Genome Sequence of ansamitocin-producing Bacterium Actinosynnema pretiosum X47.</title>
        <authorList>
            <person name="Cao G."/>
            <person name="Zong G."/>
            <person name="Zhong C."/>
            <person name="Fu J."/>
        </authorList>
    </citation>
    <scope>NUCLEOTIDE SEQUENCE [LARGE SCALE GENOMIC DNA]</scope>
    <source>
        <strain evidence="5">X47</strain>
    </source>
</reference>
<dbReference type="RefSeq" id="WP_096496496.1">
    <property type="nucleotide sequence ID" value="NZ_CP023445.1"/>
</dbReference>
<accession>A0A290ZCM2</accession>
<dbReference type="PANTHER" id="PTHR10434:SF55">
    <property type="entry name" value="POSSIBLE ACYLTRANSFERASE"/>
    <property type="match status" value="1"/>
</dbReference>
<dbReference type="GO" id="GO:0003841">
    <property type="term" value="F:1-acylglycerol-3-phosphate O-acyltransferase activity"/>
    <property type="evidence" value="ECO:0007669"/>
    <property type="project" value="TreeGrafter"/>
</dbReference>
<keyword evidence="6" id="KW-1185">Reference proteome</keyword>
<proteinExistence type="predicted"/>
<feature type="region of interest" description="Disordered" evidence="3">
    <location>
        <begin position="232"/>
        <end position="268"/>
    </location>
</feature>
<organism evidence="5 6">
    <name type="scientific">Actinosynnema pretiosum</name>
    <dbReference type="NCBI Taxonomy" id="42197"/>
    <lineage>
        <taxon>Bacteria</taxon>
        <taxon>Bacillati</taxon>
        <taxon>Actinomycetota</taxon>
        <taxon>Actinomycetes</taxon>
        <taxon>Pseudonocardiales</taxon>
        <taxon>Pseudonocardiaceae</taxon>
        <taxon>Actinosynnema</taxon>
    </lineage>
</organism>